<reference evidence="2 3" key="1">
    <citation type="submission" date="2019-09" db="EMBL/GenBank/DDBJ databases">
        <title>Bacillus ochoae sp. nov., Paenibacillus whitsoniae sp. nov., Paenibacillus spiritus sp. nov. Isolated from the Mars Exploration Rover during spacecraft assembly.</title>
        <authorList>
            <person name="Seuylemezian A."/>
            <person name="Vaishampayan P."/>
        </authorList>
    </citation>
    <scope>NUCLEOTIDE SEQUENCE [LARGE SCALE GENOMIC DNA]</scope>
    <source>
        <strain evidence="2 3">MER_111</strain>
    </source>
</reference>
<name>A0A5J5GA76_9BACL</name>
<dbReference type="Proteomes" id="UP000367750">
    <property type="component" value="Unassembled WGS sequence"/>
</dbReference>
<accession>A0A5J5GA76</accession>
<proteinExistence type="predicted"/>
<evidence type="ECO:0000313" key="3">
    <source>
        <dbReference type="Proteomes" id="UP000367750"/>
    </source>
</evidence>
<protein>
    <submittedName>
        <fullName evidence="2">Uncharacterized protein</fullName>
    </submittedName>
</protein>
<feature type="region of interest" description="Disordered" evidence="1">
    <location>
        <begin position="31"/>
        <end position="69"/>
    </location>
</feature>
<evidence type="ECO:0000256" key="1">
    <source>
        <dbReference type="SAM" id="MobiDB-lite"/>
    </source>
</evidence>
<sequence length="83" mass="8421">MIGKKLGTAATLAVLALELSGCARNAAALQPQSALEPPGALEPLVQPAGAGGEPRLGEEPDALPPVINDVYDKSIPEDVYSAD</sequence>
<comment type="caution">
    <text evidence="2">The sequence shown here is derived from an EMBL/GenBank/DDBJ whole genome shotgun (WGS) entry which is preliminary data.</text>
</comment>
<evidence type="ECO:0000313" key="2">
    <source>
        <dbReference type="EMBL" id="KAA9004005.1"/>
    </source>
</evidence>
<dbReference type="EMBL" id="VYKK01000015">
    <property type="protein sequence ID" value="KAA9004005.1"/>
    <property type="molecule type" value="Genomic_DNA"/>
</dbReference>
<dbReference type="OrthoDB" id="2624427at2"/>
<keyword evidence="3" id="KW-1185">Reference proteome</keyword>
<organism evidence="2 3">
    <name type="scientific">Paenibacillus spiritus</name>
    <dbReference type="NCBI Taxonomy" id="2496557"/>
    <lineage>
        <taxon>Bacteria</taxon>
        <taxon>Bacillati</taxon>
        <taxon>Bacillota</taxon>
        <taxon>Bacilli</taxon>
        <taxon>Bacillales</taxon>
        <taxon>Paenibacillaceae</taxon>
        <taxon>Paenibacillus</taxon>
    </lineage>
</organism>
<dbReference type="AlphaFoldDB" id="A0A5J5GA76"/>
<dbReference type="RefSeq" id="WP_150458360.1">
    <property type="nucleotide sequence ID" value="NZ_VYKK01000015.1"/>
</dbReference>
<gene>
    <name evidence="2" type="ORF">F4V43_11390</name>
</gene>